<protein>
    <submittedName>
        <fullName evidence="2">Aldo/keto reductase</fullName>
    </submittedName>
</protein>
<dbReference type="InterPro" id="IPR050523">
    <property type="entry name" value="AKR_Detox_Biosynth"/>
</dbReference>
<evidence type="ECO:0000259" key="1">
    <source>
        <dbReference type="Pfam" id="PF00248"/>
    </source>
</evidence>
<dbReference type="Pfam" id="PF00248">
    <property type="entry name" value="Aldo_ket_red"/>
    <property type="match status" value="1"/>
</dbReference>
<dbReference type="PANTHER" id="PTHR43364">
    <property type="entry name" value="NADH-SPECIFIC METHYLGLYOXAL REDUCTASE-RELATED"/>
    <property type="match status" value="1"/>
</dbReference>
<dbReference type="CDD" id="cd19092">
    <property type="entry name" value="AKR_BsYcsN_EcYdhF-like"/>
    <property type="match status" value="1"/>
</dbReference>
<reference evidence="3" key="1">
    <citation type="journal article" date="2019" name="Int. J. Syst. Evol. Microbiol.">
        <title>The Global Catalogue of Microorganisms (GCM) 10K type strain sequencing project: providing services to taxonomists for standard genome sequencing and annotation.</title>
        <authorList>
            <consortium name="The Broad Institute Genomics Platform"/>
            <consortium name="The Broad Institute Genome Sequencing Center for Infectious Disease"/>
            <person name="Wu L."/>
            <person name="Ma J."/>
        </authorList>
    </citation>
    <scope>NUCLEOTIDE SEQUENCE [LARGE SCALE GENOMIC DNA]</scope>
    <source>
        <strain evidence="3">CGMCC 1.7003</strain>
    </source>
</reference>
<evidence type="ECO:0000313" key="2">
    <source>
        <dbReference type="EMBL" id="GHG71402.1"/>
    </source>
</evidence>
<dbReference type="PANTHER" id="PTHR43364:SF1">
    <property type="entry name" value="OXIDOREDUCTASE YDHF"/>
    <property type="match status" value="1"/>
</dbReference>
<name>A0ABQ3L1Q9_9ALTE</name>
<dbReference type="RefSeq" id="WP_373297893.1">
    <property type="nucleotide sequence ID" value="NZ_BNAO01000005.1"/>
</dbReference>
<keyword evidence="3" id="KW-1185">Reference proteome</keyword>
<dbReference type="Gene3D" id="3.20.20.100">
    <property type="entry name" value="NADP-dependent oxidoreductase domain"/>
    <property type="match status" value="1"/>
</dbReference>
<proteinExistence type="predicted"/>
<accession>A0ABQ3L1Q9</accession>
<dbReference type="SUPFAM" id="SSF51430">
    <property type="entry name" value="NAD(P)-linked oxidoreductase"/>
    <property type="match status" value="1"/>
</dbReference>
<comment type="caution">
    <text evidence="2">The sequence shown here is derived from an EMBL/GenBank/DDBJ whole genome shotgun (WGS) entry which is preliminary data.</text>
</comment>
<dbReference type="Proteomes" id="UP000659697">
    <property type="component" value="Unassembled WGS sequence"/>
</dbReference>
<gene>
    <name evidence="2" type="ORF">GCM10010919_22630</name>
</gene>
<organism evidence="2 3">
    <name type="scientific">Alishewanella longhuensis</name>
    <dbReference type="NCBI Taxonomy" id="1091037"/>
    <lineage>
        <taxon>Bacteria</taxon>
        <taxon>Pseudomonadati</taxon>
        <taxon>Pseudomonadota</taxon>
        <taxon>Gammaproteobacteria</taxon>
        <taxon>Alteromonadales</taxon>
        <taxon>Alteromonadaceae</taxon>
        <taxon>Alishewanella</taxon>
    </lineage>
</organism>
<evidence type="ECO:0000313" key="3">
    <source>
        <dbReference type="Proteomes" id="UP000659697"/>
    </source>
</evidence>
<dbReference type="InterPro" id="IPR036812">
    <property type="entry name" value="NAD(P)_OxRdtase_dom_sf"/>
</dbReference>
<dbReference type="EMBL" id="BNAO01000005">
    <property type="protein sequence ID" value="GHG71402.1"/>
    <property type="molecule type" value="Genomic_DNA"/>
</dbReference>
<feature type="domain" description="NADP-dependent oxidoreductase" evidence="1">
    <location>
        <begin position="22"/>
        <end position="316"/>
    </location>
</feature>
<sequence>MTTTTQTSQMLPIHTLLPQASRLIMGCMGLGGGWNAEPISAADEHLAFSVIDTALESGINFFDHADIYTFNKAEAVFGRYLKQFPAQRQQLYIQSKCAIKLAQPGQTGQYDCSKQYILDAVNGTLARLETDYLDLLLLHRPDPLMQAEEVAAAFDVLTQQGKVRHFGVSNMGWAQMQLLQSQLSQPLRVNQLEMSLAAHHWLEEGVLIGMPAGAERHFGYGTLEYCQLNKVQLQSWGSLAQGRFSPSFAGQTQTEQAVSQVVQQLAAEYQCSSEAILLAWLMRHPAAIQPVIGSTNLQRIRACAAAPVIMLTREHWYQLYVAARGAALP</sequence>
<dbReference type="InterPro" id="IPR023210">
    <property type="entry name" value="NADP_OxRdtase_dom"/>
</dbReference>